<comment type="caution">
    <text evidence="1">The sequence shown here is derived from an EMBL/GenBank/DDBJ whole genome shotgun (WGS) entry which is preliminary data.</text>
</comment>
<proteinExistence type="predicted"/>
<dbReference type="RefSeq" id="WP_378484293.1">
    <property type="nucleotide sequence ID" value="NZ_JBHUFB010000008.1"/>
</dbReference>
<evidence type="ECO:0000313" key="1">
    <source>
        <dbReference type="EMBL" id="MFD1811750.1"/>
    </source>
</evidence>
<dbReference type="Proteomes" id="UP001597286">
    <property type="component" value="Unassembled WGS sequence"/>
</dbReference>
<evidence type="ECO:0008006" key="3">
    <source>
        <dbReference type="Google" id="ProtNLM"/>
    </source>
</evidence>
<protein>
    <recommendedName>
        <fullName evidence="3">HEAT repeat domain-containing protein</fullName>
    </recommendedName>
</protein>
<organism evidence="1 2">
    <name type="scientific">Rhodococcus gannanensis</name>
    <dbReference type="NCBI Taxonomy" id="1960308"/>
    <lineage>
        <taxon>Bacteria</taxon>
        <taxon>Bacillati</taxon>
        <taxon>Actinomycetota</taxon>
        <taxon>Actinomycetes</taxon>
        <taxon>Mycobacteriales</taxon>
        <taxon>Nocardiaceae</taxon>
        <taxon>Rhodococcus</taxon>
    </lineage>
</organism>
<keyword evidence="2" id="KW-1185">Reference proteome</keyword>
<reference evidence="2" key="1">
    <citation type="journal article" date="2019" name="Int. J. Syst. Evol. Microbiol.">
        <title>The Global Catalogue of Microorganisms (GCM) 10K type strain sequencing project: providing services to taxonomists for standard genome sequencing and annotation.</title>
        <authorList>
            <consortium name="The Broad Institute Genomics Platform"/>
            <consortium name="The Broad Institute Genome Sequencing Center for Infectious Disease"/>
            <person name="Wu L."/>
            <person name="Ma J."/>
        </authorList>
    </citation>
    <scope>NUCLEOTIDE SEQUENCE [LARGE SCALE GENOMIC DNA]</scope>
    <source>
        <strain evidence="2">DT72</strain>
    </source>
</reference>
<gene>
    <name evidence="1" type="ORF">ACFSJG_05945</name>
</gene>
<name>A0ABW4P408_9NOCA</name>
<accession>A0ABW4P408</accession>
<dbReference type="EMBL" id="JBHUFB010000008">
    <property type="protein sequence ID" value="MFD1811750.1"/>
    <property type="molecule type" value="Genomic_DNA"/>
</dbReference>
<sequence length="483" mass="52101">MYSVGELDARASRILVAGAAGDAGALHAVGTWMAGLAAVDLVRMDQRVRRRVMLPQQRDDIARRWTAGRLAAHPRAALVMSMVPDGHVRERAVAVLAQQPGTDASRALALRTSDHVLPIRVAACAATLDRTEPDDLDAITPVLLVLNRFARDWRNPVLGRYHTVAGHRYEDGEMWALLRANEDRLVRRFAVARSIENGVLGPDDAAAAYLTEKDVVVQRAFGRLLLQEGEPTVTAPLLTRGVSASDRAGALARFDATVLVRDDVRRLLVDSSVLVRLWARRRWAEFGEDPVATYRDLADSATLPARARGRAWLGLREAGRPPHPDEIRSLIEANEPPLRAVALRLMVGSAVAGDVPGLVARIVAGTRGEARLATNVLAAQPVLWRPADLDDLWDDPDPETRRRAWVLERARGGWDAVVADLRACGDGDPALRAAALSVTAALPVHGAATPAHRDRIADLLPGSGLAESQRRAIAVSAGVVSGP</sequence>
<evidence type="ECO:0000313" key="2">
    <source>
        <dbReference type="Proteomes" id="UP001597286"/>
    </source>
</evidence>